<comment type="caution">
    <text evidence="2">The sequence shown here is derived from an EMBL/GenBank/DDBJ whole genome shotgun (WGS) entry which is preliminary data.</text>
</comment>
<dbReference type="AlphaFoldDB" id="A0A918J3Y5"/>
<evidence type="ECO:0000313" key="3">
    <source>
        <dbReference type="Proteomes" id="UP000628984"/>
    </source>
</evidence>
<keyword evidence="3" id="KW-1185">Reference proteome</keyword>
<feature type="region of interest" description="Disordered" evidence="1">
    <location>
        <begin position="1"/>
        <end position="21"/>
    </location>
</feature>
<gene>
    <name evidence="2" type="ORF">GCM10011452_35600</name>
</gene>
<sequence>MTGTAKSVRDAPHDGAEGNGLNARSLTDCTIDVVLEDCDGLARLGALTRCSATVDATNMGRNGANVTGAVYIDDTGSETTDTVLRVHSREKSGSAVIQYPCRINGSGTGYDVEVSYAGPHTLSAGIVTRADGASFRAYRNNGAIFGRGSVVFDSSGNADITHNAGTTPSFVASHEGGLAYGVRVSANSANTATLALYDLATGAPVVSATRTISWVAHRLRQAQGFTY</sequence>
<organism evidence="2 3">
    <name type="scientific">Gemmobacter lanyuensis</name>
    <dbReference type="NCBI Taxonomy" id="1054497"/>
    <lineage>
        <taxon>Bacteria</taxon>
        <taxon>Pseudomonadati</taxon>
        <taxon>Pseudomonadota</taxon>
        <taxon>Alphaproteobacteria</taxon>
        <taxon>Rhodobacterales</taxon>
        <taxon>Paracoccaceae</taxon>
        <taxon>Gemmobacter</taxon>
    </lineage>
</organism>
<dbReference type="Proteomes" id="UP000628984">
    <property type="component" value="Unassembled WGS sequence"/>
</dbReference>
<reference evidence="2" key="1">
    <citation type="journal article" date="2014" name="Int. J. Syst. Evol. Microbiol.">
        <title>Complete genome sequence of Corynebacterium casei LMG S-19264T (=DSM 44701T), isolated from a smear-ripened cheese.</title>
        <authorList>
            <consortium name="US DOE Joint Genome Institute (JGI-PGF)"/>
            <person name="Walter F."/>
            <person name="Albersmeier A."/>
            <person name="Kalinowski J."/>
            <person name="Ruckert C."/>
        </authorList>
    </citation>
    <scope>NUCLEOTIDE SEQUENCE</scope>
    <source>
        <strain evidence="2">KCTC 23714</strain>
    </source>
</reference>
<reference evidence="2" key="2">
    <citation type="submission" date="2020-09" db="EMBL/GenBank/DDBJ databases">
        <authorList>
            <person name="Sun Q."/>
            <person name="Kim S."/>
        </authorList>
    </citation>
    <scope>NUCLEOTIDE SEQUENCE</scope>
    <source>
        <strain evidence="2">KCTC 23714</strain>
    </source>
</reference>
<evidence type="ECO:0000256" key="1">
    <source>
        <dbReference type="SAM" id="MobiDB-lite"/>
    </source>
</evidence>
<evidence type="ECO:0000313" key="2">
    <source>
        <dbReference type="EMBL" id="GGW44147.1"/>
    </source>
</evidence>
<dbReference type="EMBL" id="BMYQ01000016">
    <property type="protein sequence ID" value="GGW44147.1"/>
    <property type="molecule type" value="Genomic_DNA"/>
</dbReference>
<dbReference type="RefSeq" id="WP_189635232.1">
    <property type="nucleotide sequence ID" value="NZ_BMYQ01000016.1"/>
</dbReference>
<proteinExistence type="predicted"/>
<name>A0A918J3Y5_9RHOB</name>
<accession>A0A918J3Y5</accession>
<protein>
    <submittedName>
        <fullName evidence="2">Uncharacterized protein</fullName>
    </submittedName>
</protein>
<feature type="compositionally biased region" description="Basic and acidic residues" evidence="1">
    <location>
        <begin position="7"/>
        <end position="16"/>
    </location>
</feature>